<dbReference type="Proteomes" id="UP000054538">
    <property type="component" value="Unassembled WGS sequence"/>
</dbReference>
<evidence type="ECO:0000313" key="2">
    <source>
        <dbReference type="EMBL" id="KIK75939.1"/>
    </source>
</evidence>
<dbReference type="InParanoid" id="A0A0D0D702"/>
<organism evidence="2 3">
    <name type="scientific">Paxillus rubicundulus Ve08.2h10</name>
    <dbReference type="NCBI Taxonomy" id="930991"/>
    <lineage>
        <taxon>Eukaryota</taxon>
        <taxon>Fungi</taxon>
        <taxon>Dikarya</taxon>
        <taxon>Basidiomycota</taxon>
        <taxon>Agaricomycotina</taxon>
        <taxon>Agaricomycetes</taxon>
        <taxon>Agaricomycetidae</taxon>
        <taxon>Boletales</taxon>
        <taxon>Paxilineae</taxon>
        <taxon>Paxillaceae</taxon>
        <taxon>Paxillus</taxon>
    </lineage>
</organism>
<feature type="region of interest" description="Disordered" evidence="1">
    <location>
        <begin position="76"/>
        <end position="97"/>
    </location>
</feature>
<reference evidence="3" key="2">
    <citation type="submission" date="2015-01" db="EMBL/GenBank/DDBJ databases">
        <title>Evolutionary Origins and Diversification of the Mycorrhizal Mutualists.</title>
        <authorList>
            <consortium name="DOE Joint Genome Institute"/>
            <consortium name="Mycorrhizal Genomics Consortium"/>
            <person name="Kohler A."/>
            <person name="Kuo A."/>
            <person name="Nagy L.G."/>
            <person name="Floudas D."/>
            <person name="Copeland A."/>
            <person name="Barry K.W."/>
            <person name="Cichocki N."/>
            <person name="Veneault-Fourrey C."/>
            <person name="LaButti K."/>
            <person name="Lindquist E.A."/>
            <person name="Lipzen A."/>
            <person name="Lundell T."/>
            <person name="Morin E."/>
            <person name="Murat C."/>
            <person name="Riley R."/>
            <person name="Ohm R."/>
            <person name="Sun H."/>
            <person name="Tunlid A."/>
            <person name="Henrissat B."/>
            <person name="Grigoriev I.V."/>
            <person name="Hibbett D.S."/>
            <person name="Martin F."/>
        </authorList>
    </citation>
    <scope>NUCLEOTIDE SEQUENCE [LARGE SCALE GENOMIC DNA]</scope>
    <source>
        <strain evidence="3">Ve08.2h10</strain>
    </source>
</reference>
<dbReference type="AlphaFoldDB" id="A0A0D0D702"/>
<sequence>MSESVPSSSIFQWPHNDHDYQPNSASAGHCDDQNTSELPPSRGLAECAESCTPNITLIDQLQQSQCYDYGVGVGSASAGRGQNTEVPSSSLGLPGYPEPRTSSVPATTADQLNRSCCDYGVGVGSASSDHAQSTEAPPPSWRLPEYPGPHVYASSAAATTTDQLNQSCYDYGLGVGVGSASAGHAQNTEVPLRLSCGYVEPHASSAATITTDQSDQACHAQNTGMPPSLSWGLPGYYSEVASSAPGTTTDQVNQSCM</sequence>
<keyword evidence="3" id="KW-1185">Reference proteome</keyword>
<accession>A0A0D0D702</accession>
<dbReference type="HOGENOM" id="CLU_1082222_0_0_1"/>
<gene>
    <name evidence="2" type="ORF">PAXRUDRAFT_457926</name>
</gene>
<feature type="compositionally biased region" description="Polar residues" evidence="1">
    <location>
        <begin position="80"/>
        <end position="91"/>
    </location>
</feature>
<reference evidence="2 3" key="1">
    <citation type="submission" date="2014-04" db="EMBL/GenBank/DDBJ databases">
        <authorList>
            <consortium name="DOE Joint Genome Institute"/>
            <person name="Kuo A."/>
            <person name="Kohler A."/>
            <person name="Jargeat P."/>
            <person name="Nagy L.G."/>
            <person name="Floudas D."/>
            <person name="Copeland A."/>
            <person name="Barry K.W."/>
            <person name="Cichocki N."/>
            <person name="Veneault-Fourrey C."/>
            <person name="LaButti K."/>
            <person name="Lindquist E.A."/>
            <person name="Lipzen A."/>
            <person name="Lundell T."/>
            <person name="Morin E."/>
            <person name="Murat C."/>
            <person name="Sun H."/>
            <person name="Tunlid A."/>
            <person name="Henrissat B."/>
            <person name="Grigoriev I.V."/>
            <person name="Hibbett D.S."/>
            <person name="Martin F."/>
            <person name="Nordberg H.P."/>
            <person name="Cantor M.N."/>
            <person name="Hua S.X."/>
        </authorList>
    </citation>
    <scope>NUCLEOTIDE SEQUENCE [LARGE SCALE GENOMIC DNA]</scope>
    <source>
        <strain evidence="2 3">Ve08.2h10</strain>
    </source>
</reference>
<evidence type="ECO:0000256" key="1">
    <source>
        <dbReference type="SAM" id="MobiDB-lite"/>
    </source>
</evidence>
<dbReference type="EMBL" id="KN827762">
    <property type="protein sequence ID" value="KIK75939.1"/>
    <property type="molecule type" value="Genomic_DNA"/>
</dbReference>
<name>A0A0D0D702_9AGAM</name>
<protein>
    <submittedName>
        <fullName evidence="2">Uncharacterized protein</fullName>
    </submittedName>
</protein>
<feature type="region of interest" description="Disordered" evidence="1">
    <location>
        <begin position="1"/>
        <end position="41"/>
    </location>
</feature>
<proteinExistence type="predicted"/>
<evidence type="ECO:0000313" key="3">
    <source>
        <dbReference type="Proteomes" id="UP000054538"/>
    </source>
</evidence>
<feature type="compositionally biased region" description="Polar residues" evidence="1">
    <location>
        <begin position="1"/>
        <end position="11"/>
    </location>
</feature>